<feature type="compositionally biased region" description="Basic and acidic residues" evidence="2">
    <location>
        <begin position="698"/>
        <end position="710"/>
    </location>
</feature>
<dbReference type="PANTHER" id="PTHR47938:SF35">
    <property type="entry name" value="PENTATRICOPEPTIDE REPEAT-CONTAINING PROTEIN 4, MITOCHONDRIAL-RELATED"/>
    <property type="match status" value="1"/>
</dbReference>
<protein>
    <recommendedName>
        <fullName evidence="5">Pentatricopeptide repeat protein</fullName>
    </recommendedName>
</protein>
<sequence>MLNRSLRLSLCNRRIPQLAPAPTVLRHVRSHLTKLDRLRAVQAGYAAPKADRAEDGGNSSVLAQDEAADVDAEEFVGDKSSVNKASSGEAGDEGGKLEWYNDSHLLSARIKKLLDRPGGEQEAKELVERHTGASNAVVYGTLMTGLGRRGLYKDVLAYSRKMQKKGLRPTPHAQTAILNSLAQAAFAPGSDATARTNRLAEAREAWENIERPSTIHLNTTLKACLPCVSEGGWDFAWELYRESVPENGHRPSSGVPIVDVYTVTYMLRICAALGGEEGVQHAMKLWDDVMRLDKRGRKLAAKAAQKASSGGADKDITGQERKPTPIFKVDEHLLGALLMCFIRAPGKADVAKCLPIIQEWTGLPIALEHANNGEASPAANTTVEHARQSKTAISTVLLSHLMHVASRLRQPDLALAWFEILVNKRRVVADGDVCNTLVGLLISTGAPEKAWELMTRSVDADVAAEQQVRICAYALSKSDEPDRVQWLKRGLQAIKTAEQRLFNDKLDDVRSAVNVAEIYIALDRPDDAWRILESESASIIETTRHKVERLIIGAGPNVARGAQHVAAVTAKARANGKPLTKVQYCKQVTAFLARNPKQEADLAGRLRALHLMQTLATTRSKQTDEGPSGSGGAQIKLSLTLRRIKEVLGLWDMMAVKLGIPIDSAPGGTATSEDTHGSRFAPSSRANDTIPSHQSRTPTEHASRALKPEQDDSEGFTIVRKADAPAGERWATPTRDSRREAPTARFNGDDRRPAPRGGRGRVAGDGLGSERDSWRKPAPAMKR</sequence>
<dbReference type="Gene3D" id="1.25.40.10">
    <property type="entry name" value="Tetratricopeptide repeat domain"/>
    <property type="match status" value="2"/>
</dbReference>
<gene>
    <name evidence="3" type="ORF">HDU87_008342</name>
</gene>
<feature type="region of interest" description="Disordered" evidence="2">
    <location>
        <begin position="663"/>
        <end position="783"/>
    </location>
</feature>
<dbReference type="InterPro" id="IPR002885">
    <property type="entry name" value="PPR_rpt"/>
</dbReference>
<evidence type="ECO:0000256" key="2">
    <source>
        <dbReference type="SAM" id="MobiDB-lite"/>
    </source>
</evidence>
<comment type="caution">
    <text evidence="3">The sequence shown here is derived from an EMBL/GenBank/DDBJ whole genome shotgun (WGS) entry which is preliminary data.</text>
</comment>
<organism evidence="3 4">
    <name type="scientific">Geranomyces variabilis</name>
    <dbReference type="NCBI Taxonomy" id="109894"/>
    <lineage>
        <taxon>Eukaryota</taxon>
        <taxon>Fungi</taxon>
        <taxon>Fungi incertae sedis</taxon>
        <taxon>Chytridiomycota</taxon>
        <taxon>Chytridiomycota incertae sedis</taxon>
        <taxon>Chytridiomycetes</taxon>
        <taxon>Spizellomycetales</taxon>
        <taxon>Powellomycetaceae</taxon>
        <taxon>Geranomyces</taxon>
    </lineage>
</organism>
<feature type="region of interest" description="Disordered" evidence="2">
    <location>
        <begin position="74"/>
        <end position="95"/>
    </location>
</feature>
<dbReference type="GO" id="GO:0003729">
    <property type="term" value="F:mRNA binding"/>
    <property type="evidence" value="ECO:0007669"/>
    <property type="project" value="TreeGrafter"/>
</dbReference>
<proteinExistence type="predicted"/>
<reference evidence="3" key="1">
    <citation type="submission" date="2020-05" db="EMBL/GenBank/DDBJ databases">
        <title>Phylogenomic resolution of chytrid fungi.</title>
        <authorList>
            <person name="Stajich J.E."/>
            <person name="Amses K."/>
            <person name="Simmons R."/>
            <person name="Seto K."/>
            <person name="Myers J."/>
            <person name="Bonds A."/>
            <person name="Quandt C.A."/>
            <person name="Barry K."/>
            <person name="Liu P."/>
            <person name="Grigoriev I."/>
            <person name="Longcore J.E."/>
            <person name="James T.Y."/>
        </authorList>
    </citation>
    <scope>NUCLEOTIDE SEQUENCE</scope>
    <source>
        <strain evidence="3">JEL0379</strain>
    </source>
</reference>
<feature type="repeat" description="PPR" evidence="1">
    <location>
        <begin position="135"/>
        <end position="169"/>
    </location>
</feature>
<name>A0AAD5XM62_9FUNG</name>
<evidence type="ECO:0000313" key="4">
    <source>
        <dbReference type="Proteomes" id="UP001212152"/>
    </source>
</evidence>
<keyword evidence="4" id="KW-1185">Reference proteome</keyword>
<accession>A0AAD5XM62</accession>
<evidence type="ECO:0000313" key="3">
    <source>
        <dbReference type="EMBL" id="KAJ3171384.1"/>
    </source>
</evidence>
<evidence type="ECO:0000256" key="1">
    <source>
        <dbReference type="PROSITE-ProRule" id="PRU00708"/>
    </source>
</evidence>
<dbReference type="NCBIfam" id="TIGR00756">
    <property type="entry name" value="PPR"/>
    <property type="match status" value="1"/>
</dbReference>
<dbReference type="PROSITE" id="PS51375">
    <property type="entry name" value="PPR"/>
    <property type="match status" value="1"/>
</dbReference>
<dbReference type="AlphaFoldDB" id="A0AAD5XM62"/>
<feature type="compositionally biased region" description="Basic and acidic residues" evidence="2">
    <location>
        <begin position="735"/>
        <end position="753"/>
    </location>
</feature>
<feature type="compositionally biased region" description="Polar residues" evidence="2">
    <location>
        <begin position="684"/>
        <end position="697"/>
    </location>
</feature>
<dbReference type="Proteomes" id="UP001212152">
    <property type="component" value="Unassembled WGS sequence"/>
</dbReference>
<evidence type="ECO:0008006" key="5">
    <source>
        <dbReference type="Google" id="ProtNLM"/>
    </source>
</evidence>
<dbReference type="EMBL" id="JADGJQ010000086">
    <property type="protein sequence ID" value="KAJ3171384.1"/>
    <property type="molecule type" value="Genomic_DNA"/>
</dbReference>
<dbReference type="InterPro" id="IPR011990">
    <property type="entry name" value="TPR-like_helical_dom_sf"/>
</dbReference>
<dbReference type="PANTHER" id="PTHR47938">
    <property type="entry name" value="RESPIRATORY COMPLEX I CHAPERONE (CIA84), PUTATIVE (AFU_ORTHOLOGUE AFUA_2G06020)-RELATED"/>
    <property type="match status" value="1"/>
</dbReference>